<accession>A0A6J4ICQ6</accession>
<proteinExistence type="predicted"/>
<sequence>VSVSLVRWPAEQRQPGGDAVCGCGSCAGGIASVWRPPGFLRRELQRAGLRRDRHPGRLRAGQPLALRAGGDGARAALPVGAACPGQAGAGAARRDPRCRRRYPPRLADLWAACRGRADGGERAPALRPGRLRAWLLHAPARDRGGLQGHRLLRARLRSRHRLERSGPCPALALRGGGGAALRQGPPGAAAARCPARLRVQV</sequence>
<evidence type="ECO:0000313" key="1">
    <source>
        <dbReference type="EMBL" id="CAA9246598.1"/>
    </source>
</evidence>
<reference evidence="1" key="1">
    <citation type="submission" date="2020-02" db="EMBL/GenBank/DDBJ databases">
        <authorList>
            <person name="Meier V. D."/>
        </authorList>
    </citation>
    <scope>NUCLEOTIDE SEQUENCE</scope>
    <source>
        <strain evidence="1">AVDCRST_MAG27</strain>
    </source>
</reference>
<feature type="non-terminal residue" evidence="1">
    <location>
        <position position="1"/>
    </location>
</feature>
<dbReference type="GO" id="GO:0008830">
    <property type="term" value="F:dTDP-4-dehydrorhamnose 3,5-epimerase activity"/>
    <property type="evidence" value="ECO:0007669"/>
    <property type="project" value="UniProtKB-EC"/>
</dbReference>
<dbReference type="AlphaFoldDB" id="A0A6J4ICQ6"/>
<feature type="non-terminal residue" evidence="1">
    <location>
        <position position="201"/>
    </location>
</feature>
<dbReference type="EMBL" id="CADCTD010000073">
    <property type="protein sequence ID" value="CAA9246598.1"/>
    <property type="molecule type" value="Genomic_DNA"/>
</dbReference>
<name>A0A6J4ICQ6_9PROT</name>
<gene>
    <name evidence="1" type="ORF">AVDCRST_MAG27-1723</name>
</gene>
<keyword evidence="1" id="KW-0413">Isomerase</keyword>
<organism evidence="1">
    <name type="scientific">uncultured Craurococcus sp</name>
    <dbReference type="NCBI Taxonomy" id="1135998"/>
    <lineage>
        <taxon>Bacteria</taxon>
        <taxon>Pseudomonadati</taxon>
        <taxon>Pseudomonadota</taxon>
        <taxon>Alphaproteobacteria</taxon>
        <taxon>Acetobacterales</taxon>
        <taxon>Acetobacteraceae</taxon>
        <taxon>Craurococcus</taxon>
        <taxon>environmental samples</taxon>
    </lineage>
</organism>
<protein>
    <submittedName>
        <fullName evidence="1">dTDP-4-dehydrorhamnose 3,5-epimerase</fullName>
        <ecNumber evidence="1">5.1.3.13</ecNumber>
    </submittedName>
</protein>
<dbReference type="EC" id="5.1.3.13" evidence="1"/>